<dbReference type="PIRSF" id="PIRSF007487">
    <property type="entry name" value="Competence-induced_CoiA_bac"/>
    <property type="match status" value="1"/>
</dbReference>
<protein>
    <submittedName>
        <fullName evidence="4">Competence CoiA-like predicted nuclease</fullName>
    </submittedName>
</protein>
<keyword evidence="5" id="KW-1185">Reference proteome</keyword>
<evidence type="ECO:0000313" key="4">
    <source>
        <dbReference type="EMBL" id="MBM7656693.1"/>
    </source>
</evidence>
<accession>A0ABS2Q4J1</accession>
<reference evidence="4 5" key="1">
    <citation type="submission" date="2021-01" db="EMBL/GenBank/DDBJ databases">
        <title>Genomic Encyclopedia of Type Strains, Phase IV (KMG-IV): sequencing the most valuable type-strain genomes for metagenomic binning, comparative biology and taxonomic classification.</title>
        <authorList>
            <person name="Goeker M."/>
        </authorList>
    </citation>
    <scope>NUCLEOTIDE SEQUENCE [LARGE SCALE GENOMIC DNA]</scope>
    <source>
        <strain evidence="4 5">DSM 100968</strain>
    </source>
</reference>
<dbReference type="Pfam" id="PF25164">
    <property type="entry name" value="CoiA_N"/>
    <property type="match status" value="1"/>
</dbReference>
<feature type="domain" description="Competence protein CoiA C-terminal" evidence="3">
    <location>
        <begin position="244"/>
        <end position="368"/>
    </location>
</feature>
<dbReference type="EMBL" id="JAFBEV010000001">
    <property type="protein sequence ID" value="MBM7656693.1"/>
    <property type="molecule type" value="Genomic_DNA"/>
</dbReference>
<dbReference type="InterPro" id="IPR010330">
    <property type="entry name" value="CoiA_nuc"/>
</dbReference>
<feature type="domain" description="Competence protein CoiA nuclease-like" evidence="1">
    <location>
        <begin position="69"/>
        <end position="232"/>
    </location>
</feature>
<dbReference type="Pfam" id="PF25166">
    <property type="entry name" value="CoiA_C"/>
    <property type="match status" value="1"/>
</dbReference>
<feature type="domain" description="Competence protein CoiA-like N-terminal" evidence="2">
    <location>
        <begin position="18"/>
        <end position="64"/>
    </location>
</feature>
<evidence type="ECO:0000259" key="2">
    <source>
        <dbReference type="Pfam" id="PF25164"/>
    </source>
</evidence>
<comment type="caution">
    <text evidence="4">The sequence shown here is derived from an EMBL/GenBank/DDBJ whole genome shotgun (WGS) entry which is preliminary data.</text>
</comment>
<dbReference type="Pfam" id="PF06054">
    <property type="entry name" value="CoiA_nuc"/>
    <property type="match status" value="1"/>
</dbReference>
<proteinExistence type="predicted"/>
<dbReference type="Proteomes" id="UP000823201">
    <property type="component" value="Unassembled WGS sequence"/>
</dbReference>
<evidence type="ECO:0000313" key="5">
    <source>
        <dbReference type="Proteomes" id="UP000823201"/>
    </source>
</evidence>
<sequence length="402" mass="47839">MLVALLENGTQFSLLSVNKTRDELLRDRKKHQFFCPVCKSQLCLKIGTMKKPYFAHYPDSDCQVHGEPETDQHLRGKEDLYLWTIRNGRKAELEYYLKTLKQRADIFLHGIEPIAIEYQCSDIPEDVHLRRTCGYCHSGILPIWIFGSNRIRFRKDRLILSAFETSSIRRAPPSVQKSHSLFSSSYYICFYDPHRKLFIFFSNIHSCTKTSFISQEIDLPLDQVHPYQLFYPDFQSPINNLIERWVQQKKKQRLNVYRKVSNEEDWLRRQAYQWHFTFSMYPAFCGIPHEQYIHFKNPPYLWQTWICYILEKARGHWITIPQIIQVTVRKGGQALFTMRRLPLVSESRIDLILAVYLEQLVALHLVAKKQQAYSYIGESIRYMTSLDHLLKQDRLYIQKLDK</sequence>
<organism evidence="4 5">
    <name type="scientific">Sporolactobacillus spathodeae</name>
    <dbReference type="NCBI Taxonomy" id="1465502"/>
    <lineage>
        <taxon>Bacteria</taxon>
        <taxon>Bacillati</taxon>
        <taxon>Bacillota</taxon>
        <taxon>Bacilli</taxon>
        <taxon>Bacillales</taxon>
        <taxon>Sporolactobacillaceae</taxon>
        <taxon>Sporolactobacillus</taxon>
    </lineage>
</organism>
<dbReference type="InterPro" id="IPR057252">
    <property type="entry name" value="CoiA_C"/>
</dbReference>
<dbReference type="InterPro" id="IPR021176">
    <property type="entry name" value="Competence-induced_CoiA"/>
</dbReference>
<dbReference type="InterPro" id="IPR057253">
    <property type="entry name" value="CoiA-like_N"/>
</dbReference>
<evidence type="ECO:0000259" key="1">
    <source>
        <dbReference type="Pfam" id="PF06054"/>
    </source>
</evidence>
<gene>
    <name evidence="4" type="ORF">JOC27_000129</name>
</gene>
<name>A0ABS2Q4J1_9BACL</name>
<evidence type="ECO:0000259" key="3">
    <source>
        <dbReference type="Pfam" id="PF25166"/>
    </source>
</evidence>